<protein>
    <recommendedName>
        <fullName evidence="3">Coenzyme A biosynthesis bifunctional protein CoaBC</fullName>
    </recommendedName>
    <alternativeName>
        <fullName evidence="3">DNA/pantothenate metabolism flavoprotein</fullName>
    </alternativeName>
    <alternativeName>
        <fullName evidence="3">Phosphopantothenoylcysteine synthetase/decarboxylase</fullName>
        <shortName evidence="3">PPCS-PPCDC</shortName>
    </alternativeName>
    <domain>
        <recommendedName>
            <fullName evidence="3">Phosphopantothenoylcysteine decarboxylase</fullName>
            <shortName evidence="3">PPC decarboxylase</shortName>
            <shortName evidence="3">PPC-DC</shortName>
            <ecNumber evidence="3">4.1.1.36</ecNumber>
        </recommendedName>
        <alternativeName>
            <fullName evidence="3">CoaC</fullName>
        </alternativeName>
    </domain>
    <domain>
        <recommendedName>
            <fullName evidence="3">Phosphopantothenate--cysteine ligase</fullName>
            <ecNumber evidence="3">6.3.2.5</ecNumber>
        </recommendedName>
        <alternativeName>
            <fullName evidence="3">CoaB</fullName>
        </alternativeName>
        <alternativeName>
            <fullName evidence="3">Phosphopantothenoylcysteine synthetase</fullName>
            <shortName evidence="3">PPC synthetase</shortName>
            <shortName evidence="3">PPC-S</shortName>
        </alternativeName>
    </domain>
</protein>
<keyword evidence="3" id="KW-0460">Magnesium</keyword>
<feature type="binding site" evidence="3">
    <location>
        <position position="343"/>
    </location>
    <ligand>
        <name>CTP</name>
        <dbReference type="ChEBI" id="CHEBI:37563"/>
    </ligand>
</feature>
<dbReference type="SUPFAM" id="SSF102645">
    <property type="entry name" value="CoaB-like"/>
    <property type="match status" value="1"/>
</dbReference>
<comment type="similarity">
    <text evidence="3 4">In the N-terminal section; belongs to the HFCD (homo-oligomeric flavin containing Cys decarboxylase) superfamily.</text>
</comment>
<feature type="binding site" evidence="3">
    <location>
        <begin position="307"/>
        <end position="310"/>
    </location>
    <ligand>
        <name>CTP</name>
        <dbReference type="ChEBI" id="CHEBI:37563"/>
    </ligand>
</feature>
<dbReference type="Pfam" id="PF04127">
    <property type="entry name" value="DFP"/>
    <property type="match status" value="1"/>
</dbReference>
<dbReference type="RefSeq" id="WP_011394981.1">
    <property type="nucleotide sequence ID" value="NC_007645.1"/>
</dbReference>
<dbReference type="EMBL" id="CP000155">
    <property type="protein sequence ID" value="ABC27906.1"/>
    <property type="molecule type" value="Genomic_DNA"/>
</dbReference>
<evidence type="ECO:0000256" key="4">
    <source>
        <dbReference type="RuleBase" id="RU364078"/>
    </source>
</evidence>
<evidence type="ECO:0000256" key="2">
    <source>
        <dbReference type="ARBA" id="ARBA00023239"/>
    </source>
</evidence>
<dbReference type="InterPro" id="IPR007085">
    <property type="entry name" value="DNA/pantothenate-metab_flavo_C"/>
</dbReference>
<accession>Q2SN68</accession>
<dbReference type="PANTHER" id="PTHR14359:SF6">
    <property type="entry name" value="PHOSPHOPANTOTHENOYLCYSTEINE DECARBOXYLASE"/>
    <property type="match status" value="1"/>
</dbReference>
<feature type="region of interest" description="Phosphopantothenate--cysteine ligase" evidence="3">
    <location>
        <begin position="192"/>
        <end position="406"/>
    </location>
</feature>
<comment type="function">
    <text evidence="4">Catalyzes two steps in the biosynthesis of coenzyme A. In the first step cysteine is conjugated to 4'-phosphopantothenate to form 4-phosphopantothenoylcysteine, in the latter compound is decarboxylated to form 4'-phosphopantotheine.</text>
</comment>
<comment type="catalytic activity">
    <reaction evidence="3 4">
        <text>(R)-4'-phosphopantothenate + L-cysteine + CTP = N-[(R)-4-phosphopantothenoyl]-L-cysteine + CMP + diphosphate + H(+)</text>
        <dbReference type="Rhea" id="RHEA:19397"/>
        <dbReference type="ChEBI" id="CHEBI:10986"/>
        <dbReference type="ChEBI" id="CHEBI:15378"/>
        <dbReference type="ChEBI" id="CHEBI:33019"/>
        <dbReference type="ChEBI" id="CHEBI:35235"/>
        <dbReference type="ChEBI" id="CHEBI:37563"/>
        <dbReference type="ChEBI" id="CHEBI:59458"/>
        <dbReference type="ChEBI" id="CHEBI:60377"/>
        <dbReference type="EC" id="6.3.2.5"/>
    </reaction>
</comment>
<comment type="cofactor">
    <cofactor evidence="3">
        <name>Mg(2+)</name>
        <dbReference type="ChEBI" id="CHEBI:18420"/>
    </cofactor>
</comment>
<dbReference type="Pfam" id="PF02441">
    <property type="entry name" value="Flavoprotein"/>
    <property type="match status" value="1"/>
</dbReference>
<keyword evidence="1 3" id="KW-0210">Decarboxylase</keyword>
<dbReference type="Gene3D" id="3.40.50.10300">
    <property type="entry name" value="CoaB-like"/>
    <property type="match status" value="1"/>
</dbReference>
<dbReference type="InterPro" id="IPR036551">
    <property type="entry name" value="Flavin_trans-like"/>
</dbReference>
<evidence type="ECO:0000313" key="7">
    <source>
        <dbReference type="EMBL" id="ABC27906.1"/>
    </source>
</evidence>
<dbReference type="Proteomes" id="UP000000238">
    <property type="component" value="Chromosome"/>
</dbReference>
<dbReference type="OrthoDB" id="9802554at2"/>
<dbReference type="UniPathway" id="UPA00241">
    <property type="reaction ID" value="UER00353"/>
</dbReference>
<dbReference type="NCBIfam" id="TIGR00521">
    <property type="entry name" value="coaBC_dfp"/>
    <property type="match status" value="1"/>
</dbReference>
<gene>
    <name evidence="3 7" type="primary">coaBC</name>
    <name evidence="7" type="ordered locus">HCH_01021</name>
</gene>
<organism evidence="7 8">
    <name type="scientific">Hahella chejuensis (strain KCTC 2396)</name>
    <dbReference type="NCBI Taxonomy" id="349521"/>
    <lineage>
        <taxon>Bacteria</taxon>
        <taxon>Pseudomonadati</taxon>
        <taxon>Pseudomonadota</taxon>
        <taxon>Gammaproteobacteria</taxon>
        <taxon>Oceanospirillales</taxon>
        <taxon>Hahellaceae</taxon>
        <taxon>Hahella</taxon>
    </lineage>
</organism>
<dbReference type="EC" id="6.3.2.5" evidence="3"/>
<dbReference type="STRING" id="349521.HCH_01021"/>
<evidence type="ECO:0000256" key="1">
    <source>
        <dbReference type="ARBA" id="ARBA00022793"/>
    </source>
</evidence>
<feature type="binding site" evidence="3">
    <location>
        <position position="281"/>
    </location>
    <ligand>
        <name>CTP</name>
        <dbReference type="ChEBI" id="CHEBI:37563"/>
    </ligand>
</feature>
<dbReference type="GO" id="GO:0046872">
    <property type="term" value="F:metal ion binding"/>
    <property type="evidence" value="ECO:0007669"/>
    <property type="project" value="UniProtKB-KW"/>
</dbReference>
<keyword evidence="3" id="KW-0511">Multifunctional enzyme</keyword>
<name>Q2SN68_HAHCH</name>
<comment type="pathway">
    <text evidence="3 4">Cofactor biosynthesis; coenzyme A biosynthesis; CoA from (R)-pantothenate: step 2/5.</text>
</comment>
<dbReference type="GO" id="GO:0071513">
    <property type="term" value="C:phosphopantothenoylcysteine decarboxylase complex"/>
    <property type="evidence" value="ECO:0007669"/>
    <property type="project" value="TreeGrafter"/>
</dbReference>
<evidence type="ECO:0000259" key="6">
    <source>
        <dbReference type="Pfam" id="PF04127"/>
    </source>
</evidence>
<feature type="binding site" evidence="3">
    <location>
        <position position="339"/>
    </location>
    <ligand>
        <name>CTP</name>
        <dbReference type="ChEBI" id="CHEBI:37563"/>
    </ligand>
</feature>
<feature type="binding site" evidence="3">
    <location>
        <position position="291"/>
    </location>
    <ligand>
        <name>CTP</name>
        <dbReference type="ChEBI" id="CHEBI:37563"/>
    </ligand>
</feature>
<dbReference type="KEGG" id="hch:HCH_01021"/>
<keyword evidence="3 4" id="KW-0288">FMN</keyword>
<dbReference type="InterPro" id="IPR003382">
    <property type="entry name" value="Flavoprotein"/>
</dbReference>
<dbReference type="GO" id="GO:0015937">
    <property type="term" value="P:coenzyme A biosynthetic process"/>
    <property type="evidence" value="ECO:0007669"/>
    <property type="project" value="UniProtKB-UniRule"/>
</dbReference>
<dbReference type="Gene3D" id="3.40.50.1950">
    <property type="entry name" value="Flavin prenyltransferase-like"/>
    <property type="match status" value="1"/>
</dbReference>
<dbReference type="SUPFAM" id="SSF52507">
    <property type="entry name" value="Homo-oligomeric flavin-containing Cys decarboxylases, HFCD"/>
    <property type="match status" value="1"/>
</dbReference>
<evidence type="ECO:0000313" key="8">
    <source>
        <dbReference type="Proteomes" id="UP000000238"/>
    </source>
</evidence>
<comment type="cofactor">
    <cofactor evidence="3">
        <name>FMN</name>
        <dbReference type="ChEBI" id="CHEBI:58210"/>
    </cofactor>
    <text evidence="3">Binds 1 FMN per subunit.</text>
</comment>
<dbReference type="PANTHER" id="PTHR14359">
    <property type="entry name" value="HOMO-OLIGOMERIC FLAVIN CONTAINING CYS DECARBOXYLASE FAMILY"/>
    <property type="match status" value="1"/>
</dbReference>
<keyword evidence="3 4" id="KW-0436">Ligase</keyword>
<comment type="pathway">
    <text evidence="3 4">Cofactor biosynthesis; coenzyme A biosynthesis; CoA from (R)-pantothenate: step 3/5.</text>
</comment>
<evidence type="ECO:0000259" key="5">
    <source>
        <dbReference type="Pfam" id="PF02441"/>
    </source>
</evidence>
<feature type="region of interest" description="Phosphopantothenoylcysteine decarboxylase" evidence="3">
    <location>
        <begin position="1"/>
        <end position="191"/>
    </location>
</feature>
<feature type="active site" description="Proton donor" evidence="3">
    <location>
        <position position="159"/>
    </location>
</feature>
<dbReference type="AlphaFoldDB" id="Q2SN68"/>
<keyword evidence="3" id="KW-0479">Metal-binding</keyword>
<dbReference type="GO" id="GO:0015941">
    <property type="term" value="P:pantothenate catabolic process"/>
    <property type="evidence" value="ECO:0007669"/>
    <property type="project" value="InterPro"/>
</dbReference>
<dbReference type="InterPro" id="IPR035929">
    <property type="entry name" value="CoaB-like_sf"/>
</dbReference>
<feature type="binding site" evidence="3">
    <location>
        <position position="325"/>
    </location>
    <ligand>
        <name>CTP</name>
        <dbReference type="ChEBI" id="CHEBI:37563"/>
    </ligand>
</feature>
<comment type="similarity">
    <text evidence="3 4">In the C-terminal section; belongs to the PPC synthetase family.</text>
</comment>
<dbReference type="InterPro" id="IPR005252">
    <property type="entry name" value="CoaBC"/>
</dbReference>
<feature type="domain" description="DNA/pantothenate metabolism flavoprotein C-terminal" evidence="6">
    <location>
        <begin position="190"/>
        <end position="396"/>
    </location>
</feature>
<comment type="function">
    <text evidence="3">Catalyzes two sequential steps in the biosynthesis of coenzyme A. In the first step cysteine is conjugated to 4'-phosphopantothenate to form 4-phosphopantothenoylcysteine. In the second step the latter compound is decarboxylated to form 4'-phosphopantotheine.</text>
</comment>
<evidence type="ECO:0000256" key="3">
    <source>
        <dbReference type="HAMAP-Rule" id="MF_02225"/>
    </source>
</evidence>
<keyword evidence="2 3" id="KW-0456">Lyase</keyword>
<keyword evidence="8" id="KW-1185">Reference proteome</keyword>
<dbReference type="HOGENOM" id="CLU_033319_0_1_6"/>
<comment type="catalytic activity">
    <reaction evidence="3 4">
        <text>N-[(R)-4-phosphopantothenoyl]-L-cysteine + H(+) = (R)-4'-phosphopantetheine + CO2</text>
        <dbReference type="Rhea" id="RHEA:16793"/>
        <dbReference type="ChEBI" id="CHEBI:15378"/>
        <dbReference type="ChEBI" id="CHEBI:16526"/>
        <dbReference type="ChEBI" id="CHEBI:59458"/>
        <dbReference type="ChEBI" id="CHEBI:61723"/>
        <dbReference type="EC" id="4.1.1.36"/>
    </reaction>
</comment>
<proteinExistence type="inferred from homology"/>
<dbReference type="GO" id="GO:0004632">
    <property type="term" value="F:phosphopantothenate--cysteine ligase activity"/>
    <property type="evidence" value="ECO:0007669"/>
    <property type="project" value="UniProtKB-UniRule"/>
</dbReference>
<feature type="domain" description="Flavoprotein" evidence="5">
    <location>
        <begin position="6"/>
        <end position="174"/>
    </location>
</feature>
<dbReference type="HAMAP" id="MF_02225">
    <property type="entry name" value="CoaBC"/>
    <property type="match status" value="1"/>
</dbReference>
<keyword evidence="3 4" id="KW-0285">Flavoprotein</keyword>
<dbReference type="GO" id="GO:0004633">
    <property type="term" value="F:phosphopantothenoylcysteine decarboxylase activity"/>
    <property type="evidence" value="ECO:0007669"/>
    <property type="project" value="UniProtKB-UniRule"/>
</dbReference>
<dbReference type="eggNOG" id="COG0452">
    <property type="taxonomic scope" value="Bacteria"/>
</dbReference>
<comment type="caution">
    <text evidence="3">Lacks conserved residue(s) required for the propagation of feature annotation.</text>
</comment>
<reference evidence="7 8" key="1">
    <citation type="journal article" date="2005" name="Nucleic Acids Res.">
        <title>Genomic blueprint of Hahella chejuensis, a marine microbe producing an algicidal agent.</title>
        <authorList>
            <person name="Jeong H."/>
            <person name="Yim J.H."/>
            <person name="Lee C."/>
            <person name="Choi S.-H."/>
            <person name="Park Y.K."/>
            <person name="Yoon S.H."/>
            <person name="Hur C.-G."/>
            <person name="Kang H.-Y."/>
            <person name="Kim D."/>
            <person name="Lee H.H."/>
            <person name="Park K.H."/>
            <person name="Park S.-H."/>
            <person name="Park H.-S."/>
            <person name="Lee H.K."/>
            <person name="Oh T.K."/>
            <person name="Kim J.F."/>
        </authorList>
    </citation>
    <scope>NUCLEOTIDE SEQUENCE [LARGE SCALE GENOMIC DNA]</scope>
    <source>
        <strain evidence="7 8">KCTC 2396</strain>
    </source>
</reference>
<dbReference type="EC" id="4.1.1.36" evidence="3"/>
<dbReference type="GO" id="GO:0010181">
    <property type="term" value="F:FMN binding"/>
    <property type="evidence" value="ECO:0007669"/>
    <property type="project" value="UniProtKB-UniRule"/>
</dbReference>
<sequence>MLTGRKILLAITGGIAAYKCAELTRLLVKSGAETQVLMTSGAKAFITPLTFQALSGRPVRDSLLDPEAEMGMGHIELARWADLIIVAPATADAIARIAGGLADDLLTTVLLASDAPLAVAPAMNQAMWRNPMTQANVQKLVSLRPRTFVWGPDAGEQACGDLGPGRMLEPAAMLALTEAHFASGGELRYCNVVITAGPTRERIDPVRYISNDSSGKMGYALAEAAVSMGAQVTLISGPVSLPRPSGVKVVNVEGALEMHAAALAAVQAGADIFISAAAVADYRPVTTADQKMKKSAEQLQIALTRNPDILADVAAAPNAPFTVGFAAETQKVEEYARGKLERKNINLIIANDVSRKDIGFNSDDNEVSLISRDEVIPIAKQSKQALAGQLMSQIVRQYQKTQSTDI</sequence>